<dbReference type="InterPro" id="IPR010606">
    <property type="entry name" value="Mib_Herc2"/>
</dbReference>
<keyword evidence="8" id="KW-0862">Zinc</keyword>
<dbReference type="InterPro" id="IPR037252">
    <property type="entry name" value="Mib_Herc2_sf"/>
</dbReference>
<evidence type="ECO:0000256" key="8">
    <source>
        <dbReference type="ARBA" id="ARBA00022833"/>
    </source>
</evidence>
<organism evidence="12 13">
    <name type="scientific">Batillaria attramentaria</name>
    <dbReference type="NCBI Taxonomy" id="370345"/>
    <lineage>
        <taxon>Eukaryota</taxon>
        <taxon>Metazoa</taxon>
        <taxon>Spiralia</taxon>
        <taxon>Lophotrochozoa</taxon>
        <taxon>Mollusca</taxon>
        <taxon>Gastropoda</taxon>
        <taxon>Caenogastropoda</taxon>
        <taxon>Sorbeoconcha</taxon>
        <taxon>Cerithioidea</taxon>
        <taxon>Batillariidae</taxon>
        <taxon>Batillaria</taxon>
    </lineage>
</organism>
<dbReference type="PROSITE" id="PS51416">
    <property type="entry name" value="MIB_HERC2"/>
    <property type="match status" value="2"/>
</dbReference>
<evidence type="ECO:0000259" key="11">
    <source>
        <dbReference type="PROSITE" id="PS51416"/>
    </source>
</evidence>
<sequence>MANQLGIRVLRGPDWDADDEDGGEGHVGTVIELLSNQRVRVLWDTGQESTCRAGTDGKFDLRVFDTAQIGVRHPNTKCKECGEQNIYGMLWRCNDCNGCDLCLLCYNGDKHDLRHQFLRIDFPGNAGTINKSVEVPPSQRVNPHNSADGITRVRCLSTLQPPCQENVKTSVKIRTVGMFSGAKVKRGRDWMWGEQDGGAGLEGEVKGYENVAPDSSRNLVRVQWSRGGPPNSYRVGFQGQVDLVCVEEDLGPFYYRDHLPVLGE</sequence>
<evidence type="ECO:0000256" key="4">
    <source>
        <dbReference type="ARBA" id="ARBA00022723"/>
    </source>
</evidence>
<dbReference type="GO" id="GO:0008270">
    <property type="term" value="F:zinc ion binding"/>
    <property type="evidence" value="ECO:0007669"/>
    <property type="project" value="UniProtKB-KW"/>
</dbReference>
<dbReference type="InterPro" id="IPR000433">
    <property type="entry name" value="Znf_ZZ"/>
</dbReference>
<gene>
    <name evidence="12" type="ORF">BaRGS_00035441</name>
</gene>
<feature type="domain" description="ZZ-type" evidence="10">
    <location>
        <begin position="73"/>
        <end position="125"/>
    </location>
</feature>
<feature type="domain" description="MIB/HERC2" evidence="11">
    <location>
        <begin position="170"/>
        <end position="249"/>
    </location>
</feature>
<proteinExistence type="predicted"/>
<dbReference type="PROSITE" id="PS50135">
    <property type="entry name" value="ZF_ZZ_2"/>
    <property type="match status" value="1"/>
</dbReference>
<keyword evidence="7" id="KW-0833">Ubl conjugation pathway</keyword>
<keyword evidence="3" id="KW-0963">Cytoplasm</keyword>
<dbReference type="SUPFAM" id="SSF57850">
    <property type="entry name" value="RING/U-box"/>
    <property type="match status" value="1"/>
</dbReference>
<evidence type="ECO:0000256" key="9">
    <source>
        <dbReference type="PROSITE-ProRule" id="PRU00228"/>
    </source>
</evidence>
<comment type="pathway">
    <text evidence="2">Protein modification; protein ubiquitination.</text>
</comment>
<dbReference type="Gene3D" id="2.30.30.40">
    <property type="entry name" value="SH3 Domains"/>
    <property type="match status" value="2"/>
</dbReference>
<name>A0ABD0JEX0_9CAEN</name>
<reference evidence="12 13" key="1">
    <citation type="journal article" date="2023" name="Sci. Data">
        <title>Genome assembly of the Korean intertidal mud-creeper Batillaria attramentaria.</title>
        <authorList>
            <person name="Patra A.K."/>
            <person name="Ho P.T."/>
            <person name="Jun S."/>
            <person name="Lee S.J."/>
            <person name="Kim Y."/>
            <person name="Won Y.J."/>
        </authorList>
    </citation>
    <scope>NUCLEOTIDE SEQUENCE [LARGE SCALE GENOMIC DNA]</scope>
    <source>
        <strain evidence="12">Wonlab-2016</strain>
    </source>
</reference>
<evidence type="ECO:0000256" key="1">
    <source>
        <dbReference type="ARBA" id="ARBA00004496"/>
    </source>
</evidence>
<keyword evidence="13" id="KW-1185">Reference proteome</keyword>
<dbReference type="Gene3D" id="3.30.60.90">
    <property type="match status" value="1"/>
</dbReference>
<evidence type="ECO:0000256" key="2">
    <source>
        <dbReference type="ARBA" id="ARBA00004906"/>
    </source>
</evidence>
<evidence type="ECO:0000313" key="12">
    <source>
        <dbReference type="EMBL" id="KAK7473309.1"/>
    </source>
</evidence>
<evidence type="ECO:0000256" key="3">
    <source>
        <dbReference type="ARBA" id="ARBA00022490"/>
    </source>
</evidence>
<feature type="domain" description="MIB/HERC2" evidence="11">
    <location>
        <begin position="1"/>
        <end position="67"/>
    </location>
</feature>
<evidence type="ECO:0000259" key="10">
    <source>
        <dbReference type="PROSITE" id="PS50135"/>
    </source>
</evidence>
<dbReference type="AlphaFoldDB" id="A0ABD0JEX0"/>
<comment type="caution">
    <text evidence="12">The sequence shown here is derived from an EMBL/GenBank/DDBJ whole genome shotgun (WGS) entry which is preliminary data.</text>
</comment>
<evidence type="ECO:0000313" key="13">
    <source>
        <dbReference type="Proteomes" id="UP001519460"/>
    </source>
</evidence>
<keyword evidence="4" id="KW-0479">Metal-binding</keyword>
<evidence type="ECO:0000256" key="6">
    <source>
        <dbReference type="ARBA" id="ARBA00022771"/>
    </source>
</evidence>
<evidence type="ECO:0008006" key="14">
    <source>
        <dbReference type="Google" id="ProtNLM"/>
    </source>
</evidence>
<evidence type="ECO:0000256" key="5">
    <source>
        <dbReference type="ARBA" id="ARBA00022737"/>
    </source>
</evidence>
<protein>
    <recommendedName>
        <fullName evidence="14">MIB/HERC2 domain-containing protein</fullName>
    </recommendedName>
</protein>
<dbReference type="SUPFAM" id="SSF159034">
    <property type="entry name" value="Mib/herc2 domain-like"/>
    <property type="match status" value="2"/>
</dbReference>
<dbReference type="GO" id="GO:0005737">
    <property type="term" value="C:cytoplasm"/>
    <property type="evidence" value="ECO:0007669"/>
    <property type="project" value="UniProtKB-SubCell"/>
</dbReference>
<dbReference type="InterPro" id="IPR043145">
    <property type="entry name" value="Znf_ZZ_sf"/>
</dbReference>
<accession>A0ABD0JEX0</accession>
<dbReference type="EMBL" id="JACVVK020000474">
    <property type="protein sequence ID" value="KAK7473309.1"/>
    <property type="molecule type" value="Genomic_DNA"/>
</dbReference>
<keyword evidence="5" id="KW-0677">Repeat</keyword>
<evidence type="ECO:0000256" key="7">
    <source>
        <dbReference type="ARBA" id="ARBA00022786"/>
    </source>
</evidence>
<dbReference type="PANTHER" id="PTHR24202:SF4">
    <property type="entry name" value="E3 UBIQUITIN-PROTEIN LIGASE MIB2-RELATED"/>
    <property type="match status" value="1"/>
</dbReference>
<dbReference type="Proteomes" id="UP001519460">
    <property type="component" value="Unassembled WGS sequence"/>
</dbReference>
<comment type="subcellular location">
    <subcellularLocation>
        <location evidence="1">Cytoplasm</location>
    </subcellularLocation>
</comment>
<dbReference type="PANTHER" id="PTHR24202">
    <property type="entry name" value="E3 UBIQUITIN-PROTEIN LIGASE MIB2"/>
    <property type="match status" value="1"/>
</dbReference>
<keyword evidence="6 9" id="KW-0863">Zinc-finger</keyword>
<dbReference type="Pfam" id="PF06701">
    <property type="entry name" value="MIB_HERC2"/>
    <property type="match status" value="2"/>
</dbReference>